<dbReference type="RefSeq" id="WP_003320593.1">
    <property type="nucleotide sequence ID" value="NZ_ALPT02000022.1"/>
</dbReference>
<dbReference type="InterPro" id="IPR038371">
    <property type="entry name" value="Cu_polyphenol_OxRdtase_sf"/>
</dbReference>
<dbReference type="OrthoDB" id="4279at2"/>
<dbReference type="InterPro" id="IPR003730">
    <property type="entry name" value="Cu_polyphenol_OxRdtase"/>
</dbReference>
<dbReference type="SUPFAM" id="SSF64438">
    <property type="entry name" value="CNF1/YfiH-like putative cysteine hydrolases"/>
    <property type="match status" value="1"/>
</dbReference>
<dbReference type="GO" id="GO:0005507">
    <property type="term" value="F:copper ion binding"/>
    <property type="evidence" value="ECO:0007669"/>
    <property type="project" value="TreeGrafter"/>
</dbReference>
<keyword evidence="8" id="KW-0862">Zinc</keyword>
<evidence type="ECO:0000256" key="7">
    <source>
        <dbReference type="ARBA" id="ARBA00022801"/>
    </source>
</evidence>
<evidence type="ECO:0000256" key="1">
    <source>
        <dbReference type="ARBA" id="ARBA00000553"/>
    </source>
</evidence>
<gene>
    <name evidence="13" type="ORF">AJ85_18870</name>
</gene>
<sequence length="275" mass="31119">MTEPFIQKNEQLLLIEPHTQSDFHLIAGFTTKNGGVSPEHFHSLNMGFHVPDKEENVINNREIVAEKLDFPTEFWIGSKQVHEAKIEKVTKEDCSKGALSFDSALKDTDGLYTADADVLLTSLYADCVPLYFWSEKNQLVGLAHAGWKGTVLGIGEKMIQHWVGDEEVPLADIRVAIGPCISQAAYEVDSSVIEKITEQFGKKRMEEVTIQTDKEHYQLDLRLLNYLNLIDKGLKKEQILVSSYCTLNDEALFFSHRRDKGKTGRLMSFIGRKSK</sequence>
<evidence type="ECO:0000313" key="13">
    <source>
        <dbReference type="EMBL" id="THG89256.1"/>
    </source>
</evidence>
<keyword evidence="6" id="KW-0479">Metal-binding</keyword>
<comment type="caution">
    <text evidence="13">The sequence shown here is derived from an EMBL/GenBank/DDBJ whole genome shotgun (WGS) entry which is preliminary data.</text>
</comment>
<keyword evidence="7" id="KW-0378">Hydrolase</keyword>
<dbReference type="PANTHER" id="PTHR30616">
    <property type="entry name" value="UNCHARACTERIZED PROTEIN YFIH"/>
    <property type="match status" value="1"/>
</dbReference>
<keyword evidence="5" id="KW-0808">Transferase</keyword>
<evidence type="ECO:0000256" key="4">
    <source>
        <dbReference type="ARBA" id="ARBA00007353"/>
    </source>
</evidence>
<protein>
    <recommendedName>
        <fullName evidence="12">Purine nucleoside phosphorylase</fullName>
    </recommendedName>
</protein>
<comment type="catalytic activity">
    <reaction evidence="11">
        <text>S-methyl-5'-thioadenosine + phosphate = 5-(methylsulfanyl)-alpha-D-ribose 1-phosphate + adenine</text>
        <dbReference type="Rhea" id="RHEA:11852"/>
        <dbReference type="ChEBI" id="CHEBI:16708"/>
        <dbReference type="ChEBI" id="CHEBI:17509"/>
        <dbReference type="ChEBI" id="CHEBI:43474"/>
        <dbReference type="ChEBI" id="CHEBI:58533"/>
        <dbReference type="EC" id="2.4.2.28"/>
    </reaction>
    <physiologicalReaction direction="left-to-right" evidence="11">
        <dbReference type="Rhea" id="RHEA:11853"/>
    </physiologicalReaction>
</comment>
<accession>A0A4S4JVN8</accession>
<dbReference type="Proteomes" id="UP000297014">
    <property type="component" value="Unassembled WGS sequence"/>
</dbReference>
<evidence type="ECO:0000256" key="10">
    <source>
        <dbReference type="ARBA" id="ARBA00048968"/>
    </source>
</evidence>
<comment type="catalytic activity">
    <reaction evidence="10">
        <text>adenosine + phosphate = alpha-D-ribose 1-phosphate + adenine</text>
        <dbReference type="Rhea" id="RHEA:27642"/>
        <dbReference type="ChEBI" id="CHEBI:16335"/>
        <dbReference type="ChEBI" id="CHEBI:16708"/>
        <dbReference type="ChEBI" id="CHEBI:43474"/>
        <dbReference type="ChEBI" id="CHEBI:57720"/>
        <dbReference type="EC" id="2.4.2.1"/>
    </reaction>
    <physiologicalReaction direction="left-to-right" evidence="10">
        <dbReference type="Rhea" id="RHEA:27643"/>
    </physiologicalReaction>
</comment>
<dbReference type="AlphaFoldDB" id="A0A4S4JVN8"/>
<organism evidence="13 14">
    <name type="scientific">Alkalihalobacillus alcalophilus ATCC 27647 = CGMCC 1.3604</name>
    <dbReference type="NCBI Taxonomy" id="1218173"/>
    <lineage>
        <taxon>Bacteria</taxon>
        <taxon>Bacillati</taxon>
        <taxon>Bacillota</taxon>
        <taxon>Bacilli</taxon>
        <taxon>Bacillales</taxon>
        <taxon>Bacillaceae</taxon>
        <taxon>Alkalihalobacillus</taxon>
    </lineage>
</organism>
<comment type="catalytic activity">
    <reaction evidence="9">
        <text>adenosine + H2O + H(+) = inosine + NH4(+)</text>
        <dbReference type="Rhea" id="RHEA:24408"/>
        <dbReference type="ChEBI" id="CHEBI:15377"/>
        <dbReference type="ChEBI" id="CHEBI:15378"/>
        <dbReference type="ChEBI" id="CHEBI:16335"/>
        <dbReference type="ChEBI" id="CHEBI:17596"/>
        <dbReference type="ChEBI" id="CHEBI:28938"/>
        <dbReference type="EC" id="3.5.4.4"/>
    </reaction>
    <physiologicalReaction direction="left-to-right" evidence="9">
        <dbReference type="Rhea" id="RHEA:24409"/>
    </physiologicalReaction>
</comment>
<dbReference type="InterPro" id="IPR011324">
    <property type="entry name" value="Cytotoxic_necrot_fac-like_cat"/>
</dbReference>
<evidence type="ECO:0000256" key="5">
    <source>
        <dbReference type="ARBA" id="ARBA00022679"/>
    </source>
</evidence>
<dbReference type="Pfam" id="PF02578">
    <property type="entry name" value="Cu-oxidase_4"/>
    <property type="match status" value="1"/>
</dbReference>
<comment type="function">
    <text evidence="3">Purine nucleoside enzyme that catalyzes the phosphorolysis of adenosine and inosine nucleosides, yielding D-ribose 1-phosphate and the respective free bases, adenine and hypoxanthine. Also catalyzes the phosphorolysis of S-methyl-5'-thioadenosine into adenine and S-methyl-5-thio-alpha-D-ribose 1-phosphate. Also has adenosine deaminase activity.</text>
</comment>
<dbReference type="PANTHER" id="PTHR30616:SF2">
    <property type="entry name" value="PURINE NUCLEOSIDE PHOSPHORYLASE LACC1"/>
    <property type="match status" value="1"/>
</dbReference>
<evidence type="ECO:0000256" key="11">
    <source>
        <dbReference type="ARBA" id="ARBA00049893"/>
    </source>
</evidence>
<name>A0A4S4JVN8_ALKAL</name>
<comment type="similarity">
    <text evidence="4 12">Belongs to the purine nucleoside phosphorylase YfiH/LACC1 family.</text>
</comment>
<comment type="catalytic activity">
    <reaction evidence="1">
        <text>inosine + phosphate = alpha-D-ribose 1-phosphate + hypoxanthine</text>
        <dbReference type="Rhea" id="RHEA:27646"/>
        <dbReference type="ChEBI" id="CHEBI:17368"/>
        <dbReference type="ChEBI" id="CHEBI:17596"/>
        <dbReference type="ChEBI" id="CHEBI:43474"/>
        <dbReference type="ChEBI" id="CHEBI:57720"/>
        <dbReference type="EC" id="2.4.2.1"/>
    </reaction>
    <physiologicalReaction direction="left-to-right" evidence="1">
        <dbReference type="Rhea" id="RHEA:27647"/>
    </physiologicalReaction>
</comment>
<dbReference type="NCBIfam" id="TIGR00726">
    <property type="entry name" value="peptidoglycan editing factor PgeF"/>
    <property type="match status" value="1"/>
</dbReference>
<dbReference type="GO" id="GO:0016787">
    <property type="term" value="F:hydrolase activity"/>
    <property type="evidence" value="ECO:0007669"/>
    <property type="project" value="UniProtKB-KW"/>
</dbReference>
<dbReference type="GO" id="GO:0017061">
    <property type="term" value="F:S-methyl-5-thioadenosine phosphorylase activity"/>
    <property type="evidence" value="ECO:0007669"/>
    <property type="project" value="UniProtKB-EC"/>
</dbReference>
<dbReference type="Gene3D" id="3.60.140.10">
    <property type="entry name" value="CNF1/YfiH-like putative cysteine hydrolases"/>
    <property type="match status" value="1"/>
</dbReference>
<evidence type="ECO:0000313" key="14">
    <source>
        <dbReference type="Proteomes" id="UP000297014"/>
    </source>
</evidence>
<evidence type="ECO:0000256" key="3">
    <source>
        <dbReference type="ARBA" id="ARBA00003215"/>
    </source>
</evidence>
<evidence type="ECO:0000256" key="9">
    <source>
        <dbReference type="ARBA" id="ARBA00047989"/>
    </source>
</evidence>
<dbReference type="EMBL" id="JALP01000251">
    <property type="protein sequence ID" value="THG89256.1"/>
    <property type="molecule type" value="Genomic_DNA"/>
</dbReference>
<evidence type="ECO:0000256" key="12">
    <source>
        <dbReference type="RuleBase" id="RU361274"/>
    </source>
</evidence>
<reference evidence="13 14" key="1">
    <citation type="submission" date="2014-01" db="EMBL/GenBank/DDBJ databases">
        <title>Draft genome sequencing of Bacillus alcalophilus CGMCC 1.3604.</title>
        <authorList>
            <person name="Yang J."/>
            <person name="Diao L."/>
            <person name="Yang S."/>
        </authorList>
    </citation>
    <scope>NUCLEOTIDE SEQUENCE [LARGE SCALE GENOMIC DNA]</scope>
    <source>
        <strain evidence="13 14">CGMCC 1.3604</strain>
    </source>
</reference>
<proteinExistence type="inferred from homology"/>
<evidence type="ECO:0000256" key="8">
    <source>
        <dbReference type="ARBA" id="ARBA00022833"/>
    </source>
</evidence>
<comment type="cofactor">
    <cofactor evidence="2">
        <name>Zn(2+)</name>
        <dbReference type="ChEBI" id="CHEBI:29105"/>
    </cofactor>
</comment>
<evidence type="ECO:0000256" key="2">
    <source>
        <dbReference type="ARBA" id="ARBA00001947"/>
    </source>
</evidence>
<evidence type="ECO:0000256" key="6">
    <source>
        <dbReference type="ARBA" id="ARBA00022723"/>
    </source>
</evidence>
<dbReference type="CDD" id="cd16833">
    <property type="entry name" value="YfiH"/>
    <property type="match status" value="1"/>
</dbReference>